<evidence type="ECO:0000313" key="1">
    <source>
        <dbReference type="EMBL" id="MDZ5610197.1"/>
    </source>
</evidence>
<name>A0ABU5K4N1_9BACI</name>
<gene>
    <name evidence="1" type="ORF">U2I54_24995</name>
</gene>
<accession>A0ABU5K4N1</accession>
<dbReference type="EMBL" id="JAXOVW010000121">
    <property type="protein sequence ID" value="MDZ5610197.1"/>
    <property type="molecule type" value="Genomic_DNA"/>
</dbReference>
<comment type="caution">
    <text evidence="1">The sequence shown here is derived from an EMBL/GenBank/DDBJ whole genome shotgun (WGS) entry which is preliminary data.</text>
</comment>
<sequence length="107" mass="12871">MGKHLLEQEWEAYIQDYKNSGLSKVAWCKKQNLPAHRLYYWLKKLSPQTENQNKNERVDWLSMNVPVVEEKIRATIRIHMKEATIELDVPFTPQVLLLHIFQFKSYR</sequence>
<evidence type="ECO:0000313" key="2">
    <source>
        <dbReference type="Proteomes" id="UP001291930"/>
    </source>
</evidence>
<organism evidence="1 2">
    <name type="scientific">Bacillus bingmayongensis</name>
    <dbReference type="NCBI Taxonomy" id="1150157"/>
    <lineage>
        <taxon>Bacteria</taxon>
        <taxon>Bacillati</taxon>
        <taxon>Bacillota</taxon>
        <taxon>Bacilli</taxon>
        <taxon>Bacillales</taxon>
        <taxon>Bacillaceae</taxon>
        <taxon>Bacillus</taxon>
    </lineage>
</organism>
<dbReference type="RefSeq" id="WP_374219463.1">
    <property type="nucleotide sequence ID" value="NZ_JAXOVW010000121.1"/>
</dbReference>
<dbReference type="NCBIfam" id="NF047593">
    <property type="entry name" value="IS66_ISAeme5_TnpA"/>
    <property type="match status" value="1"/>
</dbReference>
<dbReference type="Proteomes" id="UP001291930">
    <property type="component" value="Unassembled WGS sequence"/>
</dbReference>
<keyword evidence="2" id="KW-1185">Reference proteome</keyword>
<reference evidence="2" key="1">
    <citation type="submission" date="2023-11" db="EMBL/GenBank/DDBJ databases">
        <title>Genome Sequence of Bacillus pseudomycoides stain BUPM19.</title>
        <authorList>
            <person name="Farhat A."/>
        </authorList>
    </citation>
    <scope>NUCLEOTIDE SEQUENCE [LARGE SCALE GENOMIC DNA]</scope>
    <source>
        <strain evidence="2">BUPM19</strain>
    </source>
</reference>
<protein>
    <submittedName>
        <fullName evidence="1">IS66 family insertion sequence element accessory protein TnpB</fullName>
    </submittedName>
</protein>
<proteinExistence type="predicted"/>